<keyword evidence="2" id="KW-0808">Transferase</keyword>
<dbReference type="Pfam" id="PF00534">
    <property type="entry name" value="Glycos_transf_1"/>
    <property type="match status" value="1"/>
</dbReference>
<organism evidence="2 3">
    <name type="scientific">Stutzerimonas stutzeri</name>
    <name type="common">Pseudomonas stutzeri</name>
    <dbReference type="NCBI Taxonomy" id="316"/>
    <lineage>
        <taxon>Bacteria</taxon>
        <taxon>Pseudomonadati</taxon>
        <taxon>Pseudomonadota</taxon>
        <taxon>Gammaproteobacteria</taxon>
        <taxon>Pseudomonadales</taxon>
        <taxon>Pseudomonadaceae</taxon>
        <taxon>Stutzerimonas</taxon>
    </lineage>
</organism>
<dbReference type="GO" id="GO:1901135">
    <property type="term" value="P:carbohydrate derivative metabolic process"/>
    <property type="evidence" value="ECO:0007669"/>
    <property type="project" value="UniProtKB-ARBA"/>
</dbReference>
<dbReference type="RefSeq" id="WP_064480728.1">
    <property type="nucleotide sequence ID" value="NZ_CP015641.1"/>
</dbReference>
<dbReference type="SUPFAM" id="SSF53756">
    <property type="entry name" value="UDP-Glycosyltransferase/glycogen phosphorylase"/>
    <property type="match status" value="1"/>
</dbReference>
<accession>A0A172WLX0</accession>
<dbReference type="PANTHER" id="PTHR12526:SF641">
    <property type="entry name" value="LIPOPOLYSACCHARIDE CORE BIOSYNTHESIS PROTEIN RFAG"/>
    <property type="match status" value="1"/>
</dbReference>
<proteinExistence type="predicted"/>
<evidence type="ECO:0000313" key="2">
    <source>
        <dbReference type="EMBL" id="ANF24458.1"/>
    </source>
</evidence>
<evidence type="ECO:0000259" key="1">
    <source>
        <dbReference type="Pfam" id="PF00534"/>
    </source>
</evidence>
<dbReference type="OrthoDB" id="9802524at2"/>
<dbReference type="GO" id="GO:0016757">
    <property type="term" value="F:glycosyltransferase activity"/>
    <property type="evidence" value="ECO:0007669"/>
    <property type="project" value="InterPro"/>
</dbReference>
<dbReference type="PANTHER" id="PTHR12526">
    <property type="entry name" value="GLYCOSYLTRANSFERASE"/>
    <property type="match status" value="1"/>
</dbReference>
<dbReference type="AlphaFoldDB" id="A0A172WLX0"/>
<dbReference type="Gene3D" id="3.40.50.2000">
    <property type="entry name" value="Glycogen Phosphorylase B"/>
    <property type="match status" value="2"/>
</dbReference>
<dbReference type="Proteomes" id="UP000077787">
    <property type="component" value="Chromosome"/>
</dbReference>
<evidence type="ECO:0000313" key="3">
    <source>
        <dbReference type="Proteomes" id="UP000077787"/>
    </source>
</evidence>
<feature type="domain" description="Glycosyl transferase family 1" evidence="1">
    <location>
        <begin position="184"/>
        <end position="348"/>
    </location>
</feature>
<sequence>MQLAFILYKYFPFGGLQRDFMRIALECQRRGHQIRVYAMIWEGGVPEGFEVLIAPVKALFNHTRNERFTAWVEADLAKRPVDRVIGFNKMPGLDVYYAADPCFEDKAQTLRNPIYRRWGRYKHFAEYERAVFAPQAKTQILMISEVQQPLFIKHYATPADRFHLLPPGIAQDRKAPSNALDIRAEFRREFRLEGDALLLVQIGSGFKTKGLDRSLKAVAALPRELKRRTRLFVIGQDDPKSFQLQARNLGISEQVVFLEGRSDVPRFLLGADLLIHPAYNENTGTVLLEALVAGLPVLVTDVCGYAHYIADADCGRVVPSPFEQGHLDRLLAEMLAGNEPRALWSQNALAFAERADLYSMPERAADVILAERP</sequence>
<gene>
    <name evidence="2" type="ORF">PS273GM_04495</name>
</gene>
<name>A0A172WLX0_STUST</name>
<reference evidence="2 3" key="1">
    <citation type="submission" date="2016-05" db="EMBL/GenBank/DDBJ databases">
        <title>Genome sequence of Pseudomonas stutzeri 273 and identification of the exopolysaccharide biosynthesis locus.</title>
        <authorList>
            <person name="Wu S."/>
            <person name="Sun C."/>
        </authorList>
    </citation>
    <scope>NUCLEOTIDE SEQUENCE [LARGE SCALE GENOMIC DNA]</scope>
    <source>
        <strain evidence="2 3">273</strain>
    </source>
</reference>
<dbReference type="CDD" id="cd03801">
    <property type="entry name" value="GT4_PimA-like"/>
    <property type="match status" value="1"/>
</dbReference>
<protein>
    <submittedName>
        <fullName evidence="2">Glucosyltransferase I RfaG</fullName>
    </submittedName>
</protein>
<dbReference type="EMBL" id="CP015641">
    <property type="protein sequence ID" value="ANF24458.1"/>
    <property type="molecule type" value="Genomic_DNA"/>
</dbReference>
<dbReference type="InterPro" id="IPR001296">
    <property type="entry name" value="Glyco_trans_1"/>
</dbReference>